<gene>
    <name evidence="3" type="ORF">JKP88DRAFT_255315</name>
</gene>
<keyword evidence="1" id="KW-0732">Signal</keyword>
<dbReference type="Proteomes" id="UP000664859">
    <property type="component" value="Unassembled WGS sequence"/>
</dbReference>
<feature type="chain" id="PRO_5032499083" description="DUF5672 domain-containing protein" evidence="1">
    <location>
        <begin position="17"/>
        <end position="357"/>
    </location>
</feature>
<dbReference type="EMBL" id="JAFCMP010000154">
    <property type="protein sequence ID" value="KAG5184726.1"/>
    <property type="molecule type" value="Genomic_DNA"/>
</dbReference>
<sequence>MRGLWALVLASAGLLCLYLDVGEKLGGKLSLYRAATAVSMYLTATSTSNVLQTVLLEHFHYLKDDAQHRDRRLDSPSWDEPEGVAVLVELSRQCSGFQGTVQNIMGNIPTSWALQVFHGQDNYDFIAGHRAFKELRASGRVHMSHVDWGIDPDANSLGYRDGRDLYNRLLTSEKFWLRVMSENVLLFQTDTRLCSNSQRSIHDFEGYDYVGAPWQPGNALNLKSGIQLRVGNGGLSYRKRAAMLDVVRNRDAIRMALQQMDTPHSKAAAEDVFFIYGLWWLNENHNCSYNVPDIDVASTFAMEAGDPEFTELNGGDVFGVHQLPGGESSCAVRTAMILGSPVGAVLVHTSCEAGGNR</sequence>
<proteinExistence type="predicted"/>
<dbReference type="OrthoDB" id="10025998at2759"/>
<reference evidence="3" key="1">
    <citation type="submission" date="2021-02" db="EMBL/GenBank/DDBJ databases">
        <title>First Annotated Genome of the Yellow-green Alga Tribonema minus.</title>
        <authorList>
            <person name="Mahan K.M."/>
        </authorList>
    </citation>
    <scope>NUCLEOTIDE SEQUENCE</scope>
    <source>
        <strain evidence="3">UTEX B ZZ1240</strain>
    </source>
</reference>
<protein>
    <recommendedName>
        <fullName evidence="2">DUF5672 domain-containing protein</fullName>
    </recommendedName>
</protein>
<feature type="signal peptide" evidence="1">
    <location>
        <begin position="1"/>
        <end position="16"/>
    </location>
</feature>
<accession>A0A835Z0I9</accession>
<evidence type="ECO:0000256" key="1">
    <source>
        <dbReference type="SAM" id="SignalP"/>
    </source>
</evidence>
<dbReference type="Pfam" id="PF18922">
    <property type="entry name" value="DUF5672"/>
    <property type="match status" value="1"/>
</dbReference>
<evidence type="ECO:0000313" key="3">
    <source>
        <dbReference type="EMBL" id="KAG5184726.1"/>
    </source>
</evidence>
<dbReference type="InterPro" id="IPR043729">
    <property type="entry name" value="DUF5672"/>
</dbReference>
<organism evidence="3 4">
    <name type="scientific">Tribonema minus</name>
    <dbReference type="NCBI Taxonomy" id="303371"/>
    <lineage>
        <taxon>Eukaryota</taxon>
        <taxon>Sar</taxon>
        <taxon>Stramenopiles</taxon>
        <taxon>Ochrophyta</taxon>
        <taxon>PX clade</taxon>
        <taxon>Xanthophyceae</taxon>
        <taxon>Tribonematales</taxon>
        <taxon>Tribonemataceae</taxon>
        <taxon>Tribonema</taxon>
    </lineage>
</organism>
<evidence type="ECO:0000259" key="2">
    <source>
        <dbReference type="Pfam" id="PF18922"/>
    </source>
</evidence>
<feature type="domain" description="DUF5672" evidence="2">
    <location>
        <begin position="163"/>
        <end position="321"/>
    </location>
</feature>
<name>A0A835Z0I9_9STRA</name>
<comment type="caution">
    <text evidence="3">The sequence shown here is derived from an EMBL/GenBank/DDBJ whole genome shotgun (WGS) entry which is preliminary data.</text>
</comment>
<evidence type="ECO:0000313" key="4">
    <source>
        <dbReference type="Proteomes" id="UP000664859"/>
    </source>
</evidence>
<keyword evidence="4" id="KW-1185">Reference proteome</keyword>
<dbReference type="AlphaFoldDB" id="A0A835Z0I9"/>